<name>A0A0U3MU94_9BURK</name>
<keyword evidence="9" id="KW-1185">Reference proteome</keyword>
<comment type="similarity">
    <text evidence="2">Belongs to the outer membrane factor (OMF) (TC 1.B.17) family.</text>
</comment>
<dbReference type="PANTHER" id="PTHR30026:SF20">
    <property type="entry name" value="OUTER MEMBRANE PROTEIN TOLC"/>
    <property type="match status" value="1"/>
</dbReference>
<keyword evidence="5" id="KW-0812">Transmembrane</keyword>
<dbReference type="OrthoDB" id="9813458at2"/>
<evidence type="ECO:0000256" key="2">
    <source>
        <dbReference type="ARBA" id="ARBA00007613"/>
    </source>
</evidence>
<accession>A0A0U3MU94</accession>
<dbReference type="PANTHER" id="PTHR30026">
    <property type="entry name" value="OUTER MEMBRANE PROTEIN TOLC"/>
    <property type="match status" value="1"/>
</dbReference>
<evidence type="ECO:0000256" key="4">
    <source>
        <dbReference type="ARBA" id="ARBA00022452"/>
    </source>
</evidence>
<dbReference type="Proteomes" id="UP000060699">
    <property type="component" value="Chromosome"/>
</dbReference>
<keyword evidence="7" id="KW-0998">Cell outer membrane</keyword>
<dbReference type="GO" id="GO:0015562">
    <property type="term" value="F:efflux transmembrane transporter activity"/>
    <property type="evidence" value="ECO:0007669"/>
    <property type="project" value="InterPro"/>
</dbReference>
<organism evidence="8 9">
    <name type="scientific">Roseateles depolymerans</name>
    <dbReference type="NCBI Taxonomy" id="76731"/>
    <lineage>
        <taxon>Bacteria</taxon>
        <taxon>Pseudomonadati</taxon>
        <taxon>Pseudomonadota</taxon>
        <taxon>Betaproteobacteria</taxon>
        <taxon>Burkholderiales</taxon>
        <taxon>Sphaerotilaceae</taxon>
        <taxon>Roseateles</taxon>
    </lineage>
</organism>
<dbReference type="SUPFAM" id="SSF56954">
    <property type="entry name" value="Outer membrane efflux proteins (OEP)"/>
    <property type="match status" value="1"/>
</dbReference>
<dbReference type="GO" id="GO:1990281">
    <property type="term" value="C:efflux pump complex"/>
    <property type="evidence" value="ECO:0007669"/>
    <property type="project" value="TreeGrafter"/>
</dbReference>
<dbReference type="STRING" id="76731.RD2015_2104"/>
<dbReference type="PATRIC" id="fig|76731.3.peg.2154"/>
<protein>
    <submittedName>
        <fullName evidence="8">Outer membrane protein TolC</fullName>
    </submittedName>
</protein>
<dbReference type="KEGG" id="rdp:RD2015_2104"/>
<dbReference type="GO" id="GO:0015288">
    <property type="term" value="F:porin activity"/>
    <property type="evidence" value="ECO:0007669"/>
    <property type="project" value="TreeGrafter"/>
</dbReference>
<sequence>MAADRRTSLTRRPLRMTLLMVALGLAGAVRAQSLQELYEAARAYDATYLAARAVADSAQYQLGQAEALNRPKVGLGVSATRTETDPPSKVSRDRFGNTVSNAGLTASYALFNRSNSVTIEQARKNVEVAQSDLDTAEQDLIIRIATAYFDVLAAKDALATTQANKTAIAEQLASAKRNFEVGTATITDTREAQARYDLATAQELAADNDLRVKGVTLDQLVGRVGVQPRPLAQPVALPPVTPSTVDAWVNTAESSHPAIRKAQLGLDVARLEIDKAKAARLPTVDLSGSFGSQHTTGTGVSYTGTTTNAQAAVALNMPLYSGGAITNRIRETVSLEEKSRNDLAYAQRSVEEGTKRAFFGVQSLLAQVKAYEAAEASSQLALEATQLGYKVGVRVNLDVLNAQLQLYTTQRDLARARYDVLVNSLRLRQASGQLRPEDVTAVNGLLAR</sequence>
<reference evidence="8 9" key="1">
    <citation type="submission" date="2015-12" db="EMBL/GenBank/DDBJ databases">
        <title>Complete genome of Roseateles depolymerans KCTC 42856.</title>
        <authorList>
            <person name="Kim K.M."/>
        </authorList>
    </citation>
    <scope>NUCLEOTIDE SEQUENCE [LARGE SCALE GENOMIC DNA]</scope>
    <source>
        <strain evidence="8 9">KCTC 42856</strain>
    </source>
</reference>
<evidence type="ECO:0000313" key="8">
    <source>
        <dbReference type="EMBL" id="ALV06579.1"/>
    </source>
</evidence>
<gene>
    <name evidence="8" type="ORF">RD2015_2104</name>
</gene>
<evidence type="ECO:0000313" key="9">
    <source>
        <dbReference type="Proteomes" id="UP000060699"/>
    </source>
</evidence>
<dbReference type="InterPro" id="IPR003423">
    <property type="entry name" value="OMP_efflux"/>
</dbReference>
<comment type="subcellular location">
    <subcellularLocation>
        <location evidence="1">Cell outer membrane</location>
    </subcellularLocation>
</comment>
<dbReference type="AlphaFoldDB" id="A0A0U3MU94"/>
<evidence type="ECO:0000256" key="1">
    <source>
        <dbReference type="ARBA" id="ARBA00004442"/>
    </source>
</evidence>
<evidence type="ECO:0000256" key="7">
    <source>
        <dbReference type="ARBA" id="ARBA00023237"/>
    </source>
</evidence>
<dbReference type="Gene3D" id="1.20.1600.10">
    <property type="entry name" value="Outer membrane efflux proteins (OEP)"/>
    <property type="match status" value="1"/>
</dbReference>
<dbReference type="InterPro" id="IPR051906">
    <property type="entry name" value="TolC-like"/>
</dbReference>
<keyword evidence="4" id="KW-1134">Transmembrane beta strand</keyword>
<dbReference type="NCBIfam" id="TIGR01844">
    <property type="entry name" value="type_I_sec_TolC"/>
    <property type="match status" value="1"/>
</dbReference>
<dbReference type="RefSeq" id="WP_058934831.1">
    <property type="nucleotide sequence ID" value="NZ_CP013729.1"/>
</dbReference>
<proteinExistence type="inferred from homology"/>
<dbReference type="Pfam" id="PF02321">
    <property type="entry name" value="OEP"/>
    <property type="match status" value="2"/>
</dbReference>
<keyword evidence="3" id="KW-0813">Transport</keyword>
<keyword evidence="6" id="KW-0472">Membrane</keyword>
<evidence type="ECO:0000256" key="5">
    <source>
        <dbReference type="ARBA" id="ARBA00022692"/>
    </source>
</evidence>
<evidence type="ECO:0000256" key="3">
    <source>
        <dbReference type="ARBA" id="ARBA00022448"/>
    </source>
</evidence>
<dbReference type="InterPro" id="IPR010130">
    <property type="entry name" value="T1SS_OMP_TolC"/>
</dbReference>
<dbReference type="GO" id="GO:0009279">
    <property type="term" value="C:cell outer membrane"/>
    <property type="evidence" value="ECO:0007669"/>
    <property type="project" value="UniProtKB-SubCell"/>
</dbReference>
<dbReference type="EMBL" id="CP013729">
    <property type="protein sequence ID" value="ALV06579.1"/>
    <property type="molecule type" value="Genomic_DNA"/>
</dbReference>
<evidence type="ECO:0000256" key="6">
    <source>
        <dbReference type="ARBA" id="ARBA00023136"/>
    </source>
</evidence>